<protein>
    <recommendedName>
        <fullName evidence="4">Secreted protein</fullName>
    </recommendedName>
</protein>
<dbReference type="Proteomes" id="UP000518266">
    <property type="component" value="Unassembled WGS sequence"/>
</dbReference>
<feature type="chain" id="PRO_5029609607" description="Secreted protein" evidence="1">
    <location>
        <begin position="21"/>
        <end position="87"/>
    </location>
</feature>
<gene>
    <name evidence="2" type="ORF">F7725_023803</name>
</gene>
<dbReference type="AlphaFoldDB" id="A0A7J5XXM6"/>
<evidence type="ECO:0000313" key="2">
    <source>
        <dbReference type="EMBL" id="KAF3841852.1"/>
    </source>
</evidence>
<evidence type="ECO:0000256" key="1">
    <source>
        <dbReference type="SAM" id="SignalP"/>
    </source>
</evidence>
<accession>A0A7J5XXM6</accession>
<feature type="signal peptide" evidence="1">
    <location>
        <begin position="1"/>
        <end position="20"/>
    </location>
</feature>
<reference evidence="2 3" key="1">
    <citation type="submission" date="2020-03" db="EMBL/GenBank/DDBJ databases">
        <title>Dissostichus mawsoni Genome sequencing and assembly.</title>
        <authorList>
            <person name="Park H."/>
        </authorList>
    </citation>
    <scope>NUCLEOTIDE SEQUENCE [LARGE SCALE GENOMIC DNA]</scope>
    <source>
        <strain evidence="2">DM0001</strain>
        <tissue evidence="2">Muscle</tissue>
    </source>
</reference>
<keyword evidence="3" id="KW-1185">Reference proteome</keyword>
<organism evidence="2 3">
    <name type="scientific">Dissostichus mawsoni</name>
    <name type="common">Antarctic cod</name>
    <dbReference type="NCBI Taxonomy" id="36200"/>
    <lineage>
        <taxon>Eukaryota</taxon>
        <taxon>Metazoa</taxon>
        <taxon>Chordata</taxon>
        <taxon>Craniata</taxon>
        <taxon>Vertebrata</taxon>
        <taxon>Euteleostomi</taxon>
        <taxon>Actinopterygii</taxon>
        <taxon>Neopterygii</taxon>
        <taxon>Teleostei</taxon>
        <taxon>Neoteleostei</taxon>
        <taxon>Acanthomorphata</taxon>
        <taxon>Eupercaria</taxon>
        <taxon>Perciformes</taxon>
        <taxon>Notothenioidei</taxon>
        <taxon>Nototheniidae</taxon>
        <taxon>Dissostichus</taxon>
    </lineage>
</organism>
<name>A0A7J5XXM6_DISMA</name>
<proteinExistence type="predicted"/>
<evidence type="ECO:0008006" key="4">
    <source>
        <dbReference type="Google" id="ProtNLM"/>
    </source>
</evidence>
<sequence length="87" mass="9783">MLLTLLLLELHVTMVKHSTGHLVNAHLLFISEAQDINSILILFKYVELKITHIRGFQLHFVINAGHNDLTHATHGEVVGVGCEECQF</sequence>
<dbReference type="EMBL" id="JAAKFY010000019">
    <property type="protein sequence ID" value="KAF3841852.1"/>
    <property type="molecule type" value="Genomic_DNA"/>
</dbReference>
<keyword evidence="1" id="KW-0732">Signal</keyword>
<evidence type="ECO:0000313" key="3">
    <source>
        <dbReference type="Proteomes" id="UP000518266"/>
    </source>
</evidence>
<comment type="caution">
    <text evidence="2">The sequence shown here is derived from an EMBL/GenBank/DDBJ whole genome shotgun (WGS) entry which is preliminary data.</text>
</comment>